<organism evidence="1">
    <name type="scientific">Ixodes ricinus</name>
    <name type="common">Common tick</name>
    <name type="synonym">Acarus ricinus</name>
    <dbReference type="NCBI Taxonomy" id="34613"/>
    <lineage>
        <taxon>Eukaryota</taxon>
        <taxon>Metazoa</taxon>
        <taxon>Ecdysozoa</taxon>
        <taxon>Arthropoda</taxon>
        <taxon>Chelicerata</taxon>
        <taxon>Arachnida</taxon>
        <taxon>Acari</taxon>
        <taxon>Parasitiformes</taxon>
        <taxon>Ixodida</taxon>
        <taxon>Ixodoidea</taxon>
        <taxon>Ixodidae</taxon>
        <taxon>Ixodinae</taxon>
        <taxon>Ixodes</taxon>
    </lineage>
</organism>
<sequence length="101" mass="11496">MLGFSITIAPSSWFISFFFSGFSSSLSELLSPSFLPSLSPCLTGFFSLLLPRRYSLSFSARSKYWTHFDRMLSLARSVWASYLIAWRKYSTACSYRRSASA</sequence>
<proteinExistence type="predicted"/>
<reference evidence="1" key="1">
    <citation type="submission" date="2019-12" db="EMBL/GenBank/DDBJ databases">
        <title>An insight into the sialome of adult female Ixodes ricinus ticks feeding for 6 days.</title>
        <authorList>
            <person name="Perner J."/>
            <person name="Ribeiro J.M.C."/>
        </authorList>
    </citation>
    <scope>NUCLEOTIDE SEQUENCE</scope>
    <source>
        <strain evidence="1">Semi-engorged</strain>
        <tissue evidence="1">Salivary glands</tissue>
    </source>
</reference>
<accession>A0A6B0U736</accession>
<protein>
    <submittedName>
        <fullName evidence="1">Putative secreted protein</fullName>
    </submittedName>
</protein>
<dbReference type="EMBL" id="GIFC01006206">
    <property type="protein sequence ID" value="MXU88289.1"/>
    <property type="molecule type" value="Transcribed_RNA"/>
</dbReference>
<evidence type="ECO:0000313" key="1">
    <source>
        <dbReference type="EMBL" id="MXU88289.1"/>
    </source>
</evidence>
<name>A0A6B0U736_IXORI</name>
<dbReference type="AlphaFoldDB" id="A0A6B0U736"/>